<keyword evidence="2" id="KW-0201">Cytochrome c-type biogenesis</keyword>
<evidence type="ECO:0000313" key="7">
    <source>
        <dbReference type="EMBL" id="UYQ93847.1"/>
    </source>
</evidence>
<dbReference type="CDD" id="cd02966">
    <property type="entry name" value="TlpA_like_family"/>
    <property type="match status" value="1"/>
</dbReference>
<protein>
    <submittedName>
        <fullName evidence="7">AhpC/TSA family protein</fullName>
    </submittedName>
</protein>
<evidence type="ECO:0000313" key="8">
    <source>
        <dbReference type="Proteomes" id="UP001162741"/>
    </source>
</evidence>
<dbReference type="InterPro" id="IPR036249">
    <property type="entry name" value="Thioredoxin-like_sf"/>
</dbReference>
<gene>
    <name evidence="7" type="ORF">MKQ68_01900</name>
</gene>
<reference evidence="7" key="1">
    <citation type="submission" date="2022-10" db="EMBL/GenBank/DDBJ databases">
        <title>Chitinophaga sp. nov., isolated from soil.</title>
        <authorList>
            <person name="Jeon C.O."/>
        </authorList>
    </citation>
    <scope>NUCLEOTIDE SEQUENCE</scope>
    <source>
        <strain evidence="7">R8</strain>
    </source>
</reference>
<evidence type="ECO:0000256" key="5">
    <source>
        <dbReference type="SAM" id="SignalP"/>
    </source>
</evidence>
<dbReference type="Gene3D" id="3.40.30.10">
    <property type="entry name" value="Glutaredoxin"/>
    <property type="match status" value="1"/>
</dbReference>
<evidence type="ECO:0000256" key="3">
    <source>
        <dbReference type="ARBA" id="ARBA00023157"/>
    </source>
</evidence>
<dbReference type="InterPro" id="IPR013766">
    <property type="entry name" value="Thioredoxin_domain"/>
</dbReference>
<dbReference type="Proteomes" id="UP001162741">
    <property type="component" value="Chromosome"/>
</dbReference>
<dbReference type="PANTHER" id="PTHR42852">
    <property type="entry name" value="THIOL:DISULFIDE INTERCHANGE PROTEIN DSBE"/>
    <property type="match status" value="1"/>
</dbReference>
<evidence type="ECO:0000256" key="2">
    <source>
        <dbReference type="ARBA" id="ARBA00022748"/>
    </source>
</evidence>
<dbReference type="RefSeq" id="WP_264281842.1">
    <property type="nucleotide sequence ID" value="NZ_CP107006.1"/>
</dbReference>
<name>A0ABY6J5I3_9BACT</name>
<feature type="signal peptide" evidence="5">
    <location>
        <begin position="1"/>
        <end position="19"/>
    </location>
</feature>
<dbReference type="PROSITE" id="PS00194">
    <property type="entry name" value="THIOREDOXIN_1"/>
    <property type="match status" value="1"/>
</dbReference>
<dbReference type="PANTHER" id="PTHR42852:SF6">
    <property type="entry name" value="THIOL:DISULFIDE INTERCHANGE PROTEIN DSBE"/>
    <property type="match status" value="1"/>
</dbReference>
<feature type="chain" id="PRO_5045818683" evidence="5">
    <location>
        <begin position="20"/>
        <end position="361"/>
    </location>
</feature>
<dbReference type="InterPro" id="IPR000866">
    <property type="entry name" value="AhpC/TSA"/>
</dbReference>
<accession>A0ABY6J5I3</accession>
<keyword evidence="4" id="KW-0676">Redox-active center</keyword>
<dbReference type="EMBL" id="CP107006">
    <property type="protein sequence ID" value="UYQ93847.1"/>
    <property type="molecule type" value="Genomic_DNA"/>
</dbReference>
<organism evidence="7 8">
    <name type="scientific">Chitinophaga horti</name>
    <dbReference type="NCBI Taxonomy" id="2920382"/>
    <lineage>
        <taxon>Bacteria</taxon>
        <taxon>Pseudomonadati</taxon>
        <taxon>Bacteroidota</taxon>
        <taxon>Chitinophagia</taxon>
        <taxon>Chitinophagales</taxon>
        <taxon>Chitinophagaceae</taxon>
        <taxon>Chitinophaga</taxon>
    </lineage>
</organism>
<comment type="subcellular location">
    <subcellularLocation>
        <location evidence="1">Cell envelope</location>
    </subcellularLocation>
</comment>
<evidence type="ECO:0000256" key="1">
    <source>
        <dbReference type="ARBA" id="ARBA00004196"/>
    </source>
</evidence>
<sequence>MKNLFLFVVLLACAAGANAQQTISGSFKGANGKVLYLFDDTADGPQDSVVIKEEKFRFAIKNNPEAEIYALIYPGVSTPLFMAPGKDALQFELDTAHFPLANDMKVNEATKYMQMYQRNFKSFSNKAAKLNAEAAGIAENDEAAKQAFRKKAEEFNTGVIAAGRDFITQNPGQLASLWMLGNDLANRLSPSDVEALYKSLTPEVRKSKHAERIENYLQSVKQSALNVTADDFTQNDTKGKPVKLSSFRGKYVLVDFWASWCGPCRQENPNVVAAYNKYKDKNFTILGVSLDDDRADWLKAIEADKLQWTQVSDLGGWNNKVAKQYGIRSIPANFLVDPQGKIVARNLRGEQLEATLAELLH</sequence>
<dbReference type="InterPro" id="IPR050553">
    <property type="entry name" value="Thioredoxin_ResA/DsbE_sf"/>
</dbReference>
<proteinExistence type="predicted"/>
<evidence type="ECO:0000259" key="6">
    <source>
        <dbReference type="PROSITE" id="PS51352"/>
    </source>
</evidence>
<dbReference type="InterPro" id="IPR017937">
    <property type="entry name" value="Thioredoxin_CS"/>
</dbReference>
<evidence type="ECO:0000256" key="4">
    <source>
        <dbReference type="ARBA" id="ARBA00023284"/>
    </source>
</evidence>
<feature type="domain" description="Thioredoxin" evidence="6">
    <location>
        <begin position="223"/>
        <end position="361"/>
    </location>
</feature>
<dbReference type="PROSITE" id="PS51352">
    <property type="entry name" value="THIOREDOXIN_2"/>
    <property type="match status" value="1"/>
</dbReference>
<keyword evidence="8" id="KW-1185">Reference proteome</keyword>
<dbReference type="SUPFAM" id="SSF52833">
    <property type="entry name" value="Thioredoxin-like"/>
    <property type="match status" value="1"/>
</dbReference>
<dbReference type="Pfam" id="PF00578">
    <property type="entry name" value="AhpC-TSA"/>
    <property type="match status" value="1"/>
</dbReference>
<keyword evidence="3" id="KW-1015">Disulfide bond</keyword>
<keyword evidence="5" id="KW-0732">Signal</keyword>